<dbReference type="EMBL" id="KI965268">
    <property type="protein sequence ID" value="EUC26642.1"/>
    <property type="molecule type" value="Genomic_DNA"/>
</dbReference>
<dbReference type="KEGG" id="bze:COCCADRAFT_113768"/>
<evidence type="ECO:0000313" key="2">
    <source>
        <dbReference type="Proteomes" id="UP000053841"/>
    </source>
</evidence>
<protein>
    <submittedName>
        <fullName evidence="1">Uncharacterized protein</fullName>
    </submittedName>
</protein>
<dbReference type="AlphaFoldDB" id="W6XHT8"/>
<organism evidence="1 2">
    <name type="scientific">Cochliobolus carbonum (strain 26-R-13)</name>
    <name type="common">Maize leaf spot fungus</name>
    <name type="synonym">Bipolaris zeicola</name>
    <dbReference type="NCBI Taxonomy" id="930089"/>
    <lineage>
        <taxon>Eukaryota</taxon>
        <taxon>Fungi</taxon>
        <taxon>Dikarya</taxon>
        <taxon>Ascomycota</taxon>
        <taxon>Pezizomycotina</taxon>
        <taxon>Dothideomycetes</taxon>
        <taxon>Pleosporomycetidae</taxon>
        <taxon>Pleosporales</taxon>
        <taxon>Pleosporineae</taxon>
        <taxon>Pleosporaceae</taxon>
        <taxon>Bipolaris</taxon>
    </lineage>
</organism>
<dbReference type="Proteomes" id="UP000053841">
    <property type="component" value="Unassembled WGS sequence"/>
</dbReference>
<dbReference type="GeneID" id="19144686"/>
<feature type="non-terminal residue" evidence="1">
    <location>
        <position position="1"/>
    </location>
</feature>
<evidence type="ECO:0000313" key="1">
    <source>
        <dbReference type="EMBL" id="EUC26642.1"/>
    </source>
</evidence>
<sequence length="50" mass="5459">PCPIATRAADNGTTNLSNSKLLSSCTHPCERLLGSSIMKFNFHRSSSFIF</sequence>
<gene>
    <name evidence="1" type="ORF">COCCADRAFT_113768</name>
</gene>
<name>W6XHT8_COCC2</name>
<reference evidence="1 2" key="1">
    <citation type="journal article" date="2013" name="PLoS Genet.">
        <title>Comparative genome structure, secondary metabolite, and effector coding capacity across Cochliobolus pathogens.</title>
        <authorList>
            <person name="Condon B.J."/>
            <person name="Leng Y."/>
            <person name="Wu D."/>
            <person name="Bushley K.E."/>
            <person name="Ohm R.A."/>
            <person name="Otillar R."/>
            <person name="Martin J."/>
            <person name="Schackwitz W."/>
            <person name="Grimwood J."/>
            <person name="MohdZainudin N."/>
            <person name="Xue C."/>
            <person name="Wang R."/>
            <person name="Manning V.A."/>
            <person name="Dhillon B."/>
            <person name="Tu Z.J."/>
            <person name="Steffenson B.J."/>
            <person name="Salamov A."/>
            <person name="Sun H."/>
            <person name="Lowry S."/>
            <person name="LaButti K."/>
            <person name="Han J."/>
            <person name="Copeland A."/>
            <person name="Lindquist E."/>
            <person name="Barry K."/>
            <person name="Schmutz J."/>
            <person name="Baker S.E."/>
            <person name="Ciuffetti L.M."/>
            <person name="Grigoriev I.V."/>
            <person name="Zhong S."/>
            <person name="Turgeon B.G."/>
        </authorList>
    </citation>
    <scope>NUCLEOTIDE SEQUENCE [LARGE SCALE GENOMIC DNA]</scope>
    <source>
        <strain evidence="1 2">26-R-13</strain>
    </source>
</reference>
<dbReference type="HOGENOM" id="CLU_3129666_0_0_1"/>
<keyword evidence="2" id="KW-1185">Reference proteome</keyword>
<accession>W6XHT8</accession>
<proteinExistence type="predicted"/>
<dbReference type="RefSeq" id="XP_007719052.1">
    <property type="nucleotide sequence ID" value="XM_007720862.1"/>
</dbReference>